<dbReference type="Proteomes" id="UP000620139">
    <property type="component" value="Unassembled WGS sequence"/>
</dbReference>
<reference evidence="1" key="1">
    <citation type="submission" date="2020-12" db="EMBL/GenBank/DDBJ databases">
        <title>The genome sequence of Inhella sp. 4Y17.</title>
        <authorList>
            <person name="Liu Y."/>
        </authorList>
    </citation>
    <scope>NUCLEOTIDE SEQUENCE</scope>
    <source>
        <strain evidence="1">4Y10</strain>
    </source>
</reference>
<name>A0A931NG84_9BURK</name>
<dbReference type="InterPro" id="IPR021317">
    <property type="entry name" value="DUF2917"/>
</dbReference>
<sequence>MLQPRQVWRHRVQRAEKLSVRSGRLWLTREGSLDAPAEDRVLEAGQALFLREGQDWVVEALRPAVFDLRG</sequence>
<protein>
    <submittedName>
        <fullName evidence="1">DUF2917 domain-containing protein</fullName>
    </submittedName>
</protein>
<keyword evidence="2" id="KW-1185">Reference proteome</keyword>
<evidence type="ECO:0000313" key="1">
    <source>
        <dbReference type="EMBL" id="MBH9554331.1"/>
    </source>
</evidence>
<dbReference type="AlphaFoldDB" id="A0A931NG84"/>
<comment type="caution">
    <text evidence="1">The sequence shown here is derived from an EMBL/GenBank/DDBJ whole genome shotgun (WGS) entry which is preliminary data.</text>
</comment>
<proteinExistence type="predicted"/>
<dbReference type="Pfam" id="PF11142">
    <property type="entry name" value="DUF2917"/>
    <property type="match status" value="1"/>
</dbReference>
<evidence type="ECO:0000313" key="2">
    <source>
        <dbReference type="Proteomes" id="UP000620139"/>
    </source>
</evidence>
<organism evidence="1 2">
    <name type="scientific">Inhella gelatinilytica</name>
    <dbReference type="NCBI Taxonomy" id="2795030"/>
    <lineage>
        <taxon>Bacteria</taxon>
        <taxon>Pseudomonadati</taxon>
        <taxon>Pseudomonadota</taxon>
        <taxon>Betaproteobacteria</taxon>
        <taxon>Burkholderiales</taxon>
        <taxon>Sphaerotilaceae</taxon>
        <taxon>Inhella</taxon>
    </lineage>
</organism>
<accession>A0A931NG84</accession>
<gene>
    <name evidence="1" type="ORF">I7X43_15925</name>
</gene>
<dbReference type="EMBL" id="JAEDAL010000012">
    <property type="protein sequence ID" value="MBH9554331.1"/>
    <property type="molecule type" value="Genomic_DNA"/>
</dbReference>